<accession>A0ABW7ZFC6</accession>
<dbReference type="EMBL" id="JBITLE010000001">
    <property type="protein sequence ID" value="MFI7261565.1"/>
    <property type="molecule type" value="Genomic_DNA"/>
</dbReference>
<sequence length="480" mass="52684">MSDSLGIPDPGKLGLHQAFRAWTNPDVGGPSFGSLVVLDASALLHLYRVTRAAREQVFATLKNVEDRLWVPHQAATEFHRNRRGVVEGKMAQFRDMRLTLAQASAVAVSNLKKSVQRLVEFRQYNMAGRDWAPQEHGLDEKSIHDRLVGVMDSALAELKALQDEHDIGPGDIGNADPILQRLDLLTRGRIGKPYSQPQLTKIVSEAIEFRFPNEIPPGYKDAGKKSPYGAAGDYVFWRQILDRASEEPRHKLITLVTNDVKSDWWVFDKNGEPIRPRPELGQEMFECTGAQLRLLTLSGLLGTAAAKFPGSVSVETVRSVRRSETMTRIAETVSVLRASASEAVDSELQSLPPFVFEQLVLALLIAMGYQDAESVVDSSTPGYSIRAAHPHSNLASGITLVAIERGSEPIESESIHALKKAMQKHAAESGMVVTTGEFSQTAKKATGASDIQLIDGRRLLKLLHEFLEIGATISTLPEGE</sequence>
<keyword evidence="4" id="KW-1185">Reference proteome</keyword>
<evidence type="ECO:0000259" key="2">
    <source>
        <dbReference type="Pfam" id="PF18476"/>
    </source>
</evidence>
<reference evidence="3 4" key="1">
    <citation type="submission" date="2024-10" db="EMBL/GenBank/DDBJ databases">
        <title>The Natural Products Discovery Center: Release of the First 8490 Sequenced Strains for Exploring Actinobacteria Biosynthetic Diversity.</title>
        <authorList>
            <person name="Kalkreuter E."/>
            <person name="Kautsar S.A."/>
            <person name="Yang D."/>
            <person name="Bader C.D."/>
            <person name="Teijaro C.N."/>
            <person name="Fluegel L."/>
            <person name="Davis C.M."/>
            <person name="Simpson J.R."/>
            <person name="Lauterbach L."/>
            <person name="Steele A.D."/>
            <person name="Gui C."/>
            <person name="Meng S."/>
            <person name="Li G."/>
            <person name="Viehrig K."/>
            <person name="Ye F."/>
            <person name="Su P."/>
            <person name="Kiefer A.F."/>
            <person name="Nichols A."/>
            <person name="Cepeda A.J."/>
            <person name="Yan W."/>
            <person name="Fan B."/>
            <person name="Jiang Y."/>
            <person name="Adhikari A."/>
            <person name="Zheng C.-J."/>
            <person name="Schuster L."/>
            <person name="Cowan T.M."/>
            <person name="Smanski M.J."/>
            <person name="Chevrette M.G."/>
            <person name="De Carvalho L.P.S."/>
            <person name="Shen B."/>
        </authorList>
    </citation>
    <scope>NUCLEOTIDE SEQUENCE [LARGE SCALE GENOMIC DNA]</scope>
    <source>
        <strain evidence="3 4">NPDC049845</strain>
    </source>
</reference>
<dbReference type="Proteomes" id="UP001612812">
    <property type="component" value="Unassembled WGS sequence"/>
</dbReference>
<dbReference type="InterPro" id="IPR011856">
    <property type="entry name" value="tRNA_endonuc-like_dom_sf"/>
</dbReference>
<gene>
    <name evidence="3" type="ORF">ACIBP4_04550</name>
</gene>
<organism evidence="3 4">
    <name type="scientific">Micromonospora maritima</name>
    <dbReference type="NCBI Taxonomy" id="986711"/>
    <lineage>
        <taxon>Bacteria</taxon>
        <taxon>Bacillati</taxon>
        <taxon>Actinomycetota</taxon>
        <taxon>Actinomycetes</taxon>
        <taxon>Micromonosporales</taxon>
        <taxon>Micromonosporaceae</taxon>
        <taxon>Micromonospora</taxon>
    </lineage>
</organism>
<evidence type="ECO:0000313" key="4">
    <source>
        <dbReference type="Proteomes" id="UP001612812"/>
    </source>
</evidence>
<dbReference type="RefSeq" id="WP_396768541.1">
    <property type="nucleotide sequence ID" value="NZ_JBITLA010000002.1"/>
</dbReference>
<dbReference type="Gene3D" id="3.40.1350.10">
    <property type="match status" value="1"/>
</dbReference>
<dbReference type="InterPro" id="IPR052906">
    <property type="entry name" value="Type_IV_Methyl-Rstrct_Enzyme"/>
</dbReference>
<dbReference type="PANTHER" id="PTHR30015">
    <property type="entry name" value="MRR RESTRICTION SYSTEM PROTEIN"/>
    <property type="match status" value="1"/>
</dbReference>
<protein>
    <submittedName>
        <fullName evidence="3">PIN-like domain-containing protein</fullName>
    </submittedName>
</protein>
<dbReference type="PANTHER" id="PTHR30015:SF7">
    <property type="entry name" value="TYPE IV METHYL-DIRECTED RESTRICTION ENZYME ECOKMRR"/>
    <property type="match status" value="1"/>
</dbReference>
<dbReference type="InterPro" id="IPR007560">
    <property type="entry name" value="Restrct_endonuc_IV_Mrr"/>
</dbReference>
<feature type="domain" description="PIN like" evidence="2">
    <location>
        <begin position="35"/>
        <end position="280"/>
    </location>
</feature>
<evidence type="ECO:0000313" key="3">
    <source>
        <dbReference type="EMBL" id="MFI7261565.1"/>
    </source>
</evidence>
<dbReference type="InterPro" id="IPR041578">
    <property type="entry name" value="PIN_8"/>
</dbReference>
<dbReference type="Pfam" id="PF18476">
    <property type="entry name" value="PIN_8"/>
    <property type="match status" value="1"/>
</dbReference>
<proteinExistence type="predicted"/>
<evidence type="ECO:0000259" key="1">
    <source>
        <dbReference type="Pfam" id="PF04471"/>
    </source>
</evidence>
<feature type="domain" description="Restriction endonuclease type IV Mrr" evidence="1">
    <location>
        <begin position="349"/>
        <end position="463"/>
    </location>
</feature>
<dbReference type="Pfam" id="PF04471">
    <property type="entry name" value="Mrr_cat"/>
    <property type="match status" value="1"/>
</dbReference>
<name>A0ABW7ZFC6_9ACTN</name>
<comment type="caution">
    <text evidence="3">The sequence shown here is derived from an EMBL/GenBank/DDBJ whole genome shotgun (WGS) entry which is preliminary data.</text>
</comment>